<dbReference type="AlphaFoldDB" id="A0A0J1GWN6"/>
<name>A0A0J1GWN6_9GAMM</name>
<protein>
    <submittedName>
        <fullName evidence="1">Uncharacterized protein</fullName>
    </submittedName>
</protein>
<proteinExistence type="predicted"/>
<organism evidence="1 2">
    <name type="scientific">Photobacterium aquae</name>
    <dbReference type="NCBI Taxonomy" id="1195763"/>
    <lineage>
        <taxon>Bacteria</taxon>
        <taxon>Pseudomonadati</taxon>
        <taxon>Pseudomonadota</taxon>
        <taxon>Gammaproteobacteria</taxon>
        <taxon>Vibrionales</taxon>
        <taxon>Vibrionaceae</taxon>
        <taxon>Photobacterium</taxon>
    </lineage>
</organism>
<evidence type="ECO:0000313" key="1">
    <source>
        <dbReference type="EMBL" id="KLV03824.1"/>
    </source>
</evidence>
<evidence type="ECO:0000313" key="2">
    <source>
        <dbReference type="Proteomes" id="UP000036097"/>
    </source>
</evidence>
<keyword evidence="2" id="KW-1185">Reference proteome</keyword>
<dbReference type="PATRIC" id="fig|1195763.3.peg.3800"/>
<gene>
    <name evidence="1" type="ORF">ABT56_17800</name>
</gene>
<comment type="caution">
    <text evidence="1">The sequence shown here is derived from an EMBL/GenBank/DDBJ whole genome shotgun (WGS) entry which is preliminary data.</text>
</comment>
<reference evidence="1 2" key="1">
    <citation type="submission" date="2015-05" db="EMBL/GenBank/DDBJ databases">
        <title>Photobacterium galathea sp. nov.</title>
        <authorList>
            <person name="Machado H."/>
            <person name="Gram L."/>
        </authorList>
    </citation>
    <scope>NUCLEOTIDE SEQUENCE [LARGE SCALE GENOMIC DNA]</scope>
    <source>
        <strain evidence="1 2">CGMCC 1.12159</strain>
    </source>
</reference>
<dbReference type="Proteomes" id="UP000036097">
    <property type="component" value="Unassembled WGS sequence"/>
</dbReference>
<dbReference type="STRING" id="1195763.ABT56_17800"/>
<sequence length="64" mass="7613">MINYYLANRDELKKVFNKCHYDYRSLIKLKKWNEANESTKTYQCTMVGRAASKLNVFTFEQPIG</sequence>
<accession>A0A0J1GWN6</accession>
<dbReference type="EMBL" id="LDOT01000026">
    <property type="protein sequence ID" value="KLV03824.1"/>
    <property type="molecule type" value="Genomic_DNA"/>
</dbReference>